<sequence length="686" mass="78190">MKVFKKNPFKNPIFICILTSMFLNLAIEFFSRRSLVEGFKYMTKSPLVFLYNSFIICISLALIFLFKRRVFVYAVICTIWLGFGITNGIILSSRVTPFTAVDFTMIKNAFSLLHTYFNNFQLILICGGLILALIGLVLFFIFAPKYQGKIKYSRNIPTFLLLFFSFFGVTKIALKANIITDYFGNIAFAYLDYGFPYCFGNTLLNTGIDKPTNYSEETINSIFTKDTQVGADEDNISVLASTSSLANEQYGTPNIIFLQLESFFDITQVEGVTFSQDPIPNFRSLSKNYSSGLVEVPSIGAGTANTEFEIISGMSLDYFGPGEYPYKSILKEKTVESAAYSLKDLGYSSHAIHNNKGTFYTRHRVFSRLGFDTFTSIEYMNNLEYTPLGWAKDRVLTEEIIKALDSTVDQQDYVYTISVQGHGDYPEHKVLENPAITVGGIEDEGTRYAYEYYTNEIHEMDNFIGELIQSLSNYDEDIVLVMYGDHLPSLGIENEDLTYNNNFETPYVMWSNFNLPKEDKNLYAYQLTSYTLDRLHLTAGTLINFHQNHSEDEDYQRNLKLLQYDMLYGNQYIYGGINPFERTKLQMGVAPITISNVYEQDGQVFVEGENFTTFSRIAINGHEKSTTFISPNYLMLDDTKLSDSDSIRVDQVTITNFTLSKSEPYIYGDVLNENSDILSLEKTIIQ</sequence>
<evidence type="ECO:0000256" key="2">
    <source>
        <dbReference type="ARBA" id="ARBA00004936"/>
    </source>
</evidence>
<accession>A0A8I0ABX8</accession>
<dbReference type="Gene3D" id="3.40.720.10">
    <property type="entry name" value="Alkaline Phosphatase, subunit A"/>
    <property type="match status" value="1"/>
</dbReference>
<keyword evidence="4 7" id="KW-0812">Transmembrane</keyword>
<feature type="transmembrane region" description="Helical" evidence="7">
    <location>
        <begin position="120"/>
        <end position="143"/>
    </location>
</feature>
<feature type="transmembrane region" description="Helical" evidence="7">
    <location>
        <begin position="155"/>
        <end position="174"/>
    </location>
</feature>
<feature type="transmembrane region" description="Helical" evidence="7">
    <location>
        <begin position="49"/>
        <end position="66"/>
    </location>
</feature>
<dbReference type="SUPFAM" id="SSF53649">
    <property type="entry name" value="Alkaline phosphatase-like"/>
    <property type="match status" value="1"/>
</dbReference>
<dbReference type="InterPro" id="IPR050448">
    <property type="entry name" value="OpgB/LTA_synthase_biosynth"/>
</dbReference>
<dbReference type="InterPro" id="IPR017850">
    <property type="entry name" value="Alkaline_phosphatase_core_sf"/>
</dbReference>
<evidence type="ECO:0000256" key="5">
    <source>
        <dbReference type="ARBA" id="ARBA00022989"/>
    </source>
</evidence>
<dbReference type="CDD" id="cd16015">
    <property type="entry name" value="LTA_synthase"/>
    <property type="match status" value="1"/>
</dbReference>
<dbReference type="Pfam" id="PF00884">
    <property type="entry name" value="Sulfatase"/>
    <property type="match status" value="1"/>
</dbReference>
<keyword evidence="3" id="KW-1003">Cell membrane</keyword>
<dbReference type="AlphaFoldDB" id="A0A8I0ABX8"/>
<dbReference type="Proteomes" id="UP000662088">
    <property type="component" value="Unassembled WGS sequence"/>
</dbReference>
<reference evidence="9" key="1">
    <citation type="submission" date="2020-08" db="EMBL/GenBank/DDBJ databases">
        <title>Genome public.</title>
        <authorList>
            <person name="Liu C."/>
            <person name="Sun Q."/>
        </authorList>
    </citation>
    <scope>NUCLEOTIDE SEQUENCE</scope>
    <source>
        <strain evidence="9">NSJ-42</strain>
    </source>
</reference>
<dbReference type="PANTHER" id="PTHR47371:SF3">
    <property type="entry name" value="PHOSPHOGLYCEROL TRANSFERASE I"/>
    <property type="match status" value="1"/>
</dbReference>
<comment type="subcellular location">
    <subcellularLocation>
        <location evidence="1">Cell membrane</location>
        <topology evidence="1">Multi-pass membrane protein</topology>
    </subcellularLocation>
</comment>
<proteinExistence type="predicted"/>
<feature type="transmembrane region" description="Helical" evidence="7">
    <location>
        <begin position="12"/>
        <end position="29"/>
    </location>
</feature>
<gene>
    <name evidence="9" type="ORF">H8R92_00290</name>
</gene>
<keyword evidence="6 7" id="KW-0472">Membrane</keyword>
<keyword evidence="10" id="KW-1185">Reference proteome</keyword>
<keyword evidence="5 7" id="KW-1133">Transmembrane helix</keyword>
<feature type="transmembrane region" description="Helical" evidence="7">
    <location>
        <begin position="71"/>
        <end position="91"/>
    </location>
</feature>
<organism evidence="9 10">
    <name type="scientific">Clostridium lentum</name>
    <dbReference type="NCBI Taxonomy" id="2763037"/>
    <lineage>
        <taxon>Bacteria</taxon>
        <taxon>Bacillati</taxon>
        <taxon>Bacillota</taxon>
        <taxon>Clostridia</taxon>
        <taxon>Eubacteriales</taxon>
        <taxon>Clostridiaceae</taxon>
        <taxon>Clostridium</taxon>
    </lineage>
</organism>
<evidence type="ECO:0000256" key="6">
    <source>
        <dbReference type="ARBA" id="ARBA00023136"/>
    </source>
</evidence>
<feature type="domain" description="Sulfatase N-terminal" evidence="8">
    <location>
        <begin position="253"/>
        <end position="523"/>
    </location>
</feature>
<comment type="caution">
    <text evidence="9">The sequence shown here is derived from an EMBL/GenBank/DDBJ whole genome shotgun (WGS) entry which is preliminary data.</text>
</comment>
<dbReference type="EMBL" id="JACOOQ010000001">
    <property type="protein sequence ID" value="MBC5638885.1"/>
    <property type="molecule type" value="Genomic_DNA"/>
</dbReference>
<dbReference type="InterPro" id="IPR000917">
    <property type="entry name" value="Sulfatase_N"/>
</dbReference>
<evidence type="ECO:0000256" key="7">
    <source>
        <dbReference type="SAM" id="Phobius"/>
    </source>
</evidence>
<evidence type="ECO:0000256" key="4">
    <source>
        <dbReference type="ARBA" id="ARBA00022692"/>
    </source>
</evidence>
<evidence type="ECO:0000259" key="8">
    <source>
        <dbReference type="Pfam" id="PF00884"/>
    </source>
</evidence>
<dbReference type="PANTHER" id="PTHR47371">
    <property type="entry name" value="LIPOTEICHOIC ACID SYNTHASE"/>
    <property type="match status" value="1"/>
</dbReference>
<protein>
    <submittedName>
        <fullName evidence="9">LTA synthase family protein</fullName>
    </submittedName>
</protein>
<dbReference type="GO" id="GO:0005886">
    <property type="term" value="C:plasma membrane"/>
    <property type="evidence" value="ECO:0007669"/>
    <property type="project" value="UniProtKB-SubCell"/>
</dbReference>
<evidence type="ECO:0000313" key="9">
    <source>
        <dbReference type="EMBL" id="MBC5638885.1"/>
    </source>
</evidence>
<evidence type="ECO:0000313" key="10">
    <source>
        <dbReference type="Proteomes" id="UP000662088"/>
    </source>
</evidence>
<comment type="pathway">
    <text evidence="2">Cell wall biogenesis; lipoteichoic acid biosynthesis.</text>
</comment>
<name>A0A8I0ABX8_9CLOT</name>
<evidence type="ECO:0000256" key="1">
    <source>
        <dbReference type="ARBA" id="ARBA00004651"/>
    </source>
</evidence>
<dbReference type="RefSeq" id="WP_186834356.1">
    <property type="nucleotide sequence ID" value="NZ_JACOOQ010000001.1"/>
</dbReference>
<evidence type="ECO:0000256" key="3">
    <source>
        <dbReference type="ARBA" id="ARBA00022475"/>
    </source>
</evidence>